<dbReference type="AlphaFoldDB" id="A0A915NDR6"/>
<dbReference type="Proteomes" id="UP000887560">
    <property type="component" value="Unplaced"/>
</dbReference>
<proteinExistence type="predicted"/>
<name>A0A915NDR6_9BILA</name>
<sequence length="149" mass="17617">LIKKEYIRGIIALYKYGEVSMDNLEAVLGIHKHFVQFILAAHGIRIYSLMGRGSFKENKNEDFAKRMEKIEENRGKIIVTKETIKDTESNSEDEAEEEEENSDEENDFDEFEEYPQEFQSVPNPSTLFQTPEDNDPNYWEKWNEMTKHE</sequence>
<dbReference type="WBParaSite" id="scf7180000417503.g1334">
    <property type="protein sequence ID" value="scf7180000417503.g1334"/>
    <property type="gene ID" value="scf7180000417503.g1334"/>
</dbReference>
<protein>
    <submittedName>
        <fullName evidence="3">Uncharacterized protein</fullName>
    </submittedName>
</protein>
<reference evidence="3" key="1">
    <citation type="submission" date="2022-11" db="UniProtKB">
        <authorList>
            <consortium name="WormBaseParasite"/>
        </authorList>
    </citation>
    <scope>IDENTIFICATION</scope>
</reference>
<keyword evidence="2" id="KW-1185">Reference proteome</keyword>
<feature type="compositionally biased region" description="Acidic residues" evidence="1">
    <location>
        <begin position="89"/>
        <end position="115"/>
    </location>
</feature>
<evidence type="ECO:0000313" key="2">
    <source>
        <dbReference type="Proteomes" id="UP000887560"/>
    </source>
</evidence>
<feature type="compositionally biased region" description="Polar residues" evidence="1">
    <location>
        <begin position="117"/>
        <end position="131"/>
    </location>
</feature>
<evidence type="ECO:0000256" key="1">
    <source>
        <dbReference type="SAM" id="MobiDB-lite"/>
    </source>
</evidence>
<organism evidence="2 3">
    <name type="scientific">Meloidogyne floridensis</name>
    <dbReference type="NCBI Taxonomy" id="298350"/>
    <lineage>
        <taxon>Eukaryota</taxon>
        <taxon>Metazoa</taxon>
        <taxon>Ecdysozoa</taxon>
        <taxon>Nematoda</taxon>
        <taxon>Chromadorea</taxon>
        <taxon>Rhabditida</taxon>
        <taxon>Tylenchina</taxon>
        <taxon>Tylenchomorpha</taxon>
        <taxon>Tylenchoidea</taxon>
        <taxon>Meloidogynidae</taxon>
        <taxon>Meloidogyninae</taxon>
        <taxon>Meloidogyne</taxon>
    </lineage>
</organism>
<evidence type="ECO:0000313" key="3">
    <source>
        <dbReference type="WBParaSite" id="scf7180000417503.g1334"/>
    </source>
</evidence>
<feature type="region of interest" description="Disordered" evidence="1">
    <location>
        <begin position="81"/>
        <end position="149"/>
    </location>
</feature>
<accession>A0A915NDR6</accession>